<dbReference type="PANTHER" id="PTHR47976">
    <property type="entry name" value="G-TYPE LECTIN S-RECEPTOR-LIKE SERINE/THREONINE-PROTEIN KINASE SD2-5"/>
    <property type="match status" value="1"/>
</dbReference>
<feature type="domain" description="Apple" evidence="21">
    <location>
        <begin position="59"/>
        <end position="149"/>
    </location>
</feature>
<name>A0A5J5AAB7_9ASTE</name>
<evidence type="ECO:0000313" key="22">
    <source>
        <dbReference type="EMBL" id="KAA8526251.1"/>
    </source>
</evidence>
<evidence type="ECO:0000256" key="19">
    <source>
        <dbReference type="SAM" id="Phobius"/>
    </source>
</evidence>
<keyword evidence="6 19" id="KW-0812">Transmembrane</keyword>
<keyword evidence="3" id="KW-0723">Serine/threonine-protein kinase</keyword>
<keyword evidence="16" id="KW-0325">Glycoprotein</keyword>
<dbReference type="InterPro" id="IPR003609">
    <property type="entry name" value="Pan_app"/>
</dbReference>
<dbReference type="Proteomes" id="UP000325577">
    <property type="component" value="Linkage Group LG3"/>
</dbReference>
<keyword evidence="15" id="KW-0675">Receptor</keyword>
<comment type="catalytic activity">
    <reaction evidence="17">
        <text>L-threonyl-[protein] + ATP = O-phospho-L-threonyl-[protein] + ADP + H(+)</text>
        <dbReference type="Rhea" id="RHEA:46608"/>
        <dbReference type="Rhea" id="RHEA-COMP:11060"/>
        <dbReference type="Rhea" id="RHEA-COMP:11605"/>
        <dbReference type="ChEBI" id="CHEBI:15378"/>
        <dbReference type="ChEBI" id="CHEBI:30013"/>
        <dbReference type="ChEBI" id="CHEBI:30616"/>
        <dbReference type="ChEBI" id="CHEBI:61977"/>
        <dbReference type="ChEBI" id="CHEBI:456216"/>
        <dbReference type="EC" id="2.7.11.1"/>
    </reaction>
</comment>
<accession>A0A5J5AAB7</accession>
<comment type="catalytic activity">
    <reaction evidence="18">
        <text>L-seryl-[protein] + ATP = O-phospho-L-seryl-[protein] + ADP + H(+)</text>
        <dbReference type="Rhea" id="RHEA:17989"/>
        <dbReference type="Rhea" id="RHEA-COMP:9863"/>
        <dbReference type="Rhea" id="RHEA-COMP:11604"/>
        <dbReference type="ChEBI" id="CHEBI:15378"/>
        <dbReference type="ChEBI" id="CHEBI:29999"/>
        <dbReference type="ChEBI" id="CHEBI:30616"/>
        <dbReference type="ChEBI" id="CHEBI:83421"/>
        <dbReference type="ChEBI" id="CHEBI:456216"/>
        <dbReference type="EC" id="2.7.11.1"/>
    </reaction>
</comment>
<keyword evidence="10" id="KW-0418">Kinase</keyword>
<evidence type="ECO:0000256" key="5">
    <source>
        <dbReference type="ARBA" id="ARBA00022679"/>
    </source>
</evidence>
<evidence type="ECO:0000256" key="3">
    <source>
        <dbReference type="ARBA" id="ARBA00022527"/>
    </source>
</evidence>
<dbReference type="InterPro" id="IPR011009">
    <property type="entry name" value="Kinase-like_dom_sf"/>
</dbReference>
<dbReference type="GO" id="GO:0004674">
    <property type="term" value="F:protein serine/threonine kinase activity"/>
    <property type="evidence" value="ECO:0007669"/>
    <property type="project" value="UniProtKB-KW"/>
</dbReference>
<dbReference type="Pfam" id="PF08276">
    <property type="entry name" value="PAN_2"/>
    <property type="match status" value="1"/>
</dbReference>
<keyword evidence="12 19" id="KW-1133">Transmembrane helix</keyword>
<keyword evidence="14" id="KW-1015">Disulfide bond</keyword>
<dbReference type="GO" id="GO:0005524">
    <property type="term" value="F:ATP binding"/>
    <property type="evidence" value="ECO:0007669"/>
    <property type="project" value="UniProtKB-KW"/>
</dbReference>
<dbReference type="SUPFAM" id="SSF56112">
    <property type="entry name" value="Protein kinase-like (PK-like)"/>
    <property type="match status" value="1"/>
</dbReference>
<evidence type="ECO:0000256" key="16">
    <source>
        <dbReference type="ARBA" id="ARBA00023180"/>
    </source>
</evidence>
<dbReference type="Pfam" id="PF00069">
    <property type="entry name" value="Pkinase"/>
    <property type="match status" value="1"/>
</dbReference>
<dbReference type="OrthoDB" id="4062651at2759"/>
<protein>
    <recommendedName>
        <fullName evidence="2">non-specific serine/threonine protein kinase</fullName>
        <ecNumber evidence="2">2.7.11.1</ecNumber>
    </recommendedName>
</protein>
<reference evidence="22 23" key="1">
    <citation type="submission" date="2019-09" db="EMBL/GenBank/DDBJ databases">
        <title>A chromosome-level genome assembly of the Chinese tupelo Nyssa sinensis.</title>
        <authorList>
            <person name="Yang X."/>
            <person name="Kang M."/>
            <person name="Yang Y."/>
            <person name="Xiong H."/>
            <person name="Wang M."/>
            <person name="Zhang Z."/>
            <person name="Wang Z."/>
            <person name="Wu H."/>
            <person name="Ma T."/>
            <person name="Liu J."/>
            <person name="Xi Z."/>
        </authorList>
    </citation>
    <scope>NUCLEOTIDE SEQUENCE [LARGE SCALE GENOMIC DNA]</scope>
    <source>
        <strain evidence="22">J267</strain>
        <tissue evidence="22">Leaf</tissue>
    </source>
</reference>
<dbReference type="SMART" id="SM00220">
    <property type="entry name" value="S_TKc"/>
    <property type="match status" value="1"/>
</dbReference>
<evidence type="ECO:0000256" key="15">
    <source>
        <dbReference type="ARBA" id="ARBA00023170"/>
    </source>
</evidence>
<gene>
    <name evidence="22" type="ORF">F0562_008546</name>
</gene>
<evidence type="ECO:0000256" key="12">
    <source>
        <dbReference type="ARBA" id="ARBA00022989"/>
    </source>
</evidence>
<dbReference type="PROSITE" id="PS50011">
    <property type="entry name" value="PROTEIN_KINASE_DOM"/>
    <property type="match status" value="1"/>
</dbReference>
<keyword evidence="4" id="KW-0597">Phosphoprotein</keyword>
<dbReference type="Gene3D" id="1.10.510.10">
    <property type="entry name" value="Transferase(Phosphotransferase) domain 1"/>
    <property type="match status" value="1"/>
</dbReference>
<evidence type="ECO:0000256" key="11">
    <source>
        <dbReference type="ARBA" id="ARBA00022840"/>
    </source>
</evidence>
<evidence type="ECO:0000256" key="2">
    <source>
        <dbReference type="ARBA" id="ARBA00012513"/>
    </source>
</evidence>
<evidence type="ECO:0000256" key="6">
    <source>
        <dbReference type="ARBA" id="ARBA00022692"/>
    </source>
</evidence>
<sequence length="483" mass="54197">MVAQNLGECQHPRRCGKYGLCSREGNCSCPIAVDGNQYFKQTESQQPDGGCSMITPLSCPSSPDQHRLVEVRNASYFNIIDPDSALSGIKDVERCKQACLQNCSCNAAIFRHDNNISDGYCYMPSEILSIRDGQIPNHNFTSATYVKVQIPPEERGGSPPPPPPTHRKNLTVILAGSGAGVLLIFIVIVIFWMKLGKTNTEEVDDYEYIRQVPGMPVMLSYEDLRIATEDFKERLGGGGFGLLVYEYLSNGSLENWIFYRDQKPCVDWETRKKIILDIARGLAYLHEECRQRIIHLDIKPQNILLDENFNAKISDFGLSKLVDRDESQILTTLRGTPGYIAPECGQSKITVKVDIYSFGIVLLETVSGRRNLDRTRSESSKHLLSMLPKKAEEDRLFDIVENLDEEVQGRREEVVRLIKIGAWCLQNDPTRRPLMSTVVKVLEGVMEVDPNINYKFTHAMAPSAVADDHVSTAPQPSVLSNPR</sequence>
<dbReference type="PANTHER" id="PTHR47976:SF66">
    <property type="entry name" value="G-TYPE LECTIN S-RECEPTOR-LIKE SERINE_THREONINE-PROTEIN KINASE SD2-5"/>
    <property type="match status" value="1"/>
</dbReference>
<dbReference type="EMBL" id="CM018046">
    <property type="protein sequence ID" value="KAA8526251.1"/>
    <property type="molecule type" value="Genomic_DNA"/>
</dbReference>
<keyword evidence="5" id="KW-0808">Transferase</keyword>
<evidence type="ECO:0000256" key="8">
    <source>
        <dbReference type="ARBA" id="ARBA00022734"/>
    </source>
</evidence>
<feature type="domain" description="Protein kinase" evidence="20">
    <location>
        <begin position="167"/>
        <end position="452"/>
    </location>
</feature>
<evidence type="ECO:0000256" key="4">
    <source>
        <dbReference type="ARBA" id="ARBA00022553"/>
    </source>
</evidence>
<evidence type="ECO:0000256" key="9">
    <source>
        <dbReference type="ARBA" id="ARBA00022741"/>
    </source>
</evidence>
<evidence type="ECO:0000313" key="23">
    <source>
        <dbReference type="Proteomes" id="UP000325577"/>
    </source>
</evidence>
<dbReference type="CDD" id="cd01098">
    <property type="entry name" value="PAN_AP_plant"/>
    <property type="match status" value="1"/>
</dbReference>
<keyword evidence="13 19" id="KW-0472">Membrane</keyword>
<keyword evidence="8" id="KW-0430">Lectin</keyword>
<evidence type="ECO:0000256" key="1">
    <source>
        <dbReference type="ARBA" id="ARBA00004479"/>
    </source>
</evidence>
<dbReference type="GO" id="GO:0016020">
    <property type="term" value="C:membrane"/>
    <property type="evidence" value="ECO:0007669"/>
    <property type="project" value="UniProtKB-SubCell"/>
</dbReference>
<evidence type="ECO:0000256" key="18">
    <source>
        <dbReference type="ARBA" id="ARBA00048679"/>
    </source>
</evidence>
<feature type="transmembrane region" description="Helical" evidence="19">
    <location>
        <begin position="170"/>
        <end position="193"/>
    </location>
</feature>
<dbReference type="EC" id="2.7.11.1" evidence="2"/>
<dbReference type="GO" id="GO:0030246">
    <property type="term" value="F:carbohydrate binding"/>
    <property type="evidence" value="ECO:0007669"/>
    <property type="project" value="UniProtKB-KW"/>
</dbReference>
<keyword evidence="9" id="KW-0547">Nucleotide-binding</keyword>
<keyword evidence="7" id="KW-0732">Signal</keyword>
<dbReference type="InterPro" id="IPR051343">
    <property type="entry name" value="G-type_lectin_kinases/EP1-like"/>
</dbReference>
<evidence type="ECO:0000259" key="20">
    <source>
        <dbReference type="PROSITE" id="PS50011"/>
    </source>
</evidence>
<proteinExistence type="predicted"/>
<evidence type="ECO:0000259" key="21">
    <source>
        <dbReference type="PROSITE" id="PS50948"/>
    </source>
</evidence>
<dbReference type="PROSITE" id="PS50948">
    <property type="entry name" value="PAN"/>
    <property type="match status" value="1"/>
</dbReference>
<evidence type="ECO:0000256" key="13">
    <source>
        <dbReference type="ARBA" id="ARBA00023136"/>
    </source>
</evidence>
<evidence type="ECO:0000256" key="10">
    <source>
        <dbReference type="ARBA" id="ARBA00022777"/>
    </source>
</evidence>
<dbReference type="InterPro" id="IPR008271">
    <property type="entry name" value="Ser/Thr_kinase_AS"/>
</dbReference>
<keyword evidence="11" id="KW-0067">ATP-binding</keyword>
<evidence type="ECO:0000256" key="17">
    <source>
        <dbReference type="ARBA" id="ARBA00047899"/>
    </source>
</evidence>
<keyword evidence="23" id="KW-1185">Reference proteome</keyword>
<dbReference type="InterPro" id="IPR000719">
    <property type="entry name" value="Prot_kinase_dom"/>
</dbReference>
<organism evidence="22 23">
    <name type="scientific">Nyssa sinensis</name>
    <dbReference type="NCBI Taxonomy" id="561372"/>
    <lineage>
        <taxon>Eukaryota</taxon>
        <taxon>Viridiplantae</taxon>
        <taxon>Streptophyta</taxon>
        <taxon>Embryophyta</taxon>
        <taxon>Tracheophyta</taxon>
        <taxon>Spermatophyta</taxon>
        <taxon>Magnoliopsida</taxon>
        <taxon>eudicotyledons</taxon>
        <taxon>Gunneridae</taxon>
        <taxon>Pentapetalae</taxon>
        <taxon>asterids</taxon>
        <taxon>Cornales</taxon>
        <taxon>Nyssaceae</taxon>
        <taxon>Nyssa</taxon>
    </lineage>
</organism>
<dbReference type="PROSITE" id="PS00108">
    <property type="entry name" value="PROTEIN_KINASE_ST"/>
    <property type="match status" value="1"/>
</dbReference>
<evidence type="ECO:0000256" key="7">
    <source>
        <dbReference type="ARBA" id="ARBA00022729"/>
    </source>
</evidence>
<comment type="subcellular location">
    <subcellularLocation>
        <location evidence="1">Membrane</location>
        <topology evidence="1">Single-pass type I membrane protein</topology>
    </subcellularLocation>
</comment>
<dbReference type="AlphaFoldDB" id="A0A5J5AAB7"/>
<evidence type="ECO:0000256" key="14">
    <source>
        <dbReference type="ARBA" id="ARBA00023157"/>
    </source>
</evidence>
<dbReference type="FunFam" id="1.10.510.10:FF:000248">
    <property type="entry name" value="S-receptor-like kinase 5"/>
    <property type="match status" value="1"/>
</dbReference>